<name>A0A1L9VZS7_ASPGL</name>
<keyword evidence="4" id="KW-1185">Reference proteome</keyword>
<gene>
    <name evidence="3" type="ORF">ASPGLDRAFT_31111</name>
</gene>
<keyword evidence="1" id="KW-0812">Transmembrane</keyword>
<feature type="chain" id="PRO_5012589503" description="Mid2 domain-containing protein" evidence="2">
    <location>
        <begin position="24"/>
        <end position="193"/>
    </location>
</feature>
<organism evidence="3 4">
    <name type="scientific">Aspergillus glaucus CBS 516.65</name>
    <dbReference type="NCBI Taxonomy" id="1160497"/>
    <lineage>
        <taxon>Eukaryota</taxon>
        <taxon>Fungi</taxon>
        <taxon>Dikarya</taxon>
        <taxon>Ascomycota</taxon>
        <taxon>Pezizomycotina</taxon>
        <taxon>Eurotiomycetes</taxon>
        <taxon>Eurotiomycetidae</taxon>
        <taxon>Eurotiales</taxon>
        <taxon>Aspergillaceae</taxon>
        <taxon>Aspergillus</taxon>
        <taxon>Aspergillus subgen. Aspergillus</taxon>
    </lineage>
</organism>
<evidence type="ECO:0000313" key="4">
    <source>
        <dbReference type="Proteomes" id="UP000184300"/>
    </source>
</evidence>
<evidence type="ECO:0000256" key="1">
    <source>
        <dbReference type="SAM" id="Phobius"/>
    </source>
</evidence>
<dbReference type="EMBL" id="KV878888">
    <property type="protein sequence ID" value="OJJ89416.1"/>
    <property type="molecule type" value="Genomic_DNA"/>
</dbReference>
<keyword evidence="1" id="KW-0472">Membrane</keyword>
<feature type="transmembrane region" description="Helical" evidence="1">
    <location>
        <begin position="132"/>
        <end position="153"/>
    </location>
</feature>
<dbReference type="STRING" id="1160497.A0A1L9VZS7"/>
<dbReference type="OrthoDB" id="4503744at2759"/>
<keyword evidence="2" id="KW-0732">Signal</keyword>
<feature type="signal peptide" evidence="2">
    <location>
        <begin position="1"/>
        <end position="23"/>
    </location>
</feature>
<accession>A0A1L9VZS7</accession>
<protein>
    <recommendedName>
        <fullName evidence="5">Mid2 domain-containing protein</fullName>
    </recommendedName>
</protein>
<dbReference type="GeneID" id="34460273"/>
<dbReference type="AlphaFoldDB" id="A0A1L9VZS7"/>
<keyword evidence="1" id="KW-1133">Transmembrane helix</keyword>
<proteinExistence type="predicted"/>
<dbReference type="Proteomes" id="UP000184300">
    <property type="component" value="Unassembled WGS sequence"/>
</dbReference>
<dbReference type="VEuPathDB" id="FungiDB:ASPGLDRAFT_31111"/>
<evidence type="ECO:0000256" key="2">
    <source>
        <dbReference type="SAM" id="SignalP"/>
    </source>
</evidence>
<evidence type="ECO:0000313" key="3">
    <source>
        <dbReference type="EMBL" id="OJJ89416.1"/>
    </source>
</evidence>
<evidence type="ECO:0008006" key="5">
    <source>
        <dbReference type="Google" id="ProtNLM"/>
    </source>
</evidence>
<sequence length="193" mass="21000">MHPLSSWLLLLNLSLFLPNLVHALKFINPPSITEPLSNTDYSPNPVYAEGSLLHISWDEQPENTTSVTLWQLNGTEGMQPFEHITQDVSGSYRHRLNQHTDTLSNFNTCINSDSKTTAPASGGLSNGAKTGIGIGVGAGSLLIIANFVSWIVARCQRRKSLPTDPGPAAHTEYYGLEKQHHEIDGSGKDAVQV</sequence>
<reference evidence="4" key="1">
    <citation type="journal article" date="2017" name="Genome Biol.">
        <title>Comparative genomics reveals high biological diversity and specific adaptations in the industrially and medically important fungal genus Aspergillus.</title>
        <authorList>
            <person name="de Vries R.P."/>
            <person name="Riley R."/>
            <person name="Wiebenga A."/>
            <person name="Aguilar-Osorio G."/>
            <person name="Amillis S."/>
            <person name="Uchima C.A."/>
            <person name="Anderluh G."/>
            <person name="Asadollahi M."/>
            <person name="Askin M."/>
            <person name="Barry K."/>
            <person name="Battaglia E."/>
            <person name="Bayram O."/>
            <person name="Benocci T."/>
            <person name="Braus-Stromeyer S.A."/>
            <person name="Caldana C."/>
            <person name="Canovas D."/>
            <person name="Cerqueira G.C."/>
            <person name="Chen F."/>
            <person name="Chen W."/>
            <person name="Choi C."/>
            <person name="Clum A."/>
            <person name="Dos Santos R.A."/>
            <person name="Damasio A.R."/>
            <person name="Diallinas G."/>
            <person name="Emri T."/>
            <person name="Fekete E."/>
            <person name="Flipphi M."/>
            <person name="Freyberg S."/>
            <person name="Gallo A."/>
            <person name="Gournas C."/>
            <person name="Habgood R."/>
            <person name="Hainaut M."/>
            <person name="Harispe M.L."/>
            <person name="Henrissat B."/>
            <person name="Hilden K.S."/>
            <person name="Hope R."/>
            <person name="Hossain A."/>
            <person name="Karabika E."/>
            <person name="Karaffa L."/>
            <person name="Karanyi Z."/>
            <person name="Krasevec N."/>
            <person name="Kuo A."/>
            <person name="Kusch H."/>
            <person name="LaButti K."/>
            <person name="Lagendijk E.L."/>
            <person name="Lapidus A."/>
            <person name="Levasseur A."/>
            <person name="Lindquist E."/>
            <person name="Lipzen A."/>
            <person name="Logrieco A.F."/>
            <person name="MacCabe A."/>
            <person name="Maekelae M.R."/>
            <person name="Malavazi I."/>
            <person name="Melin P."/>
            <person name="Meyer V."/>
            <person name="Mielnichuk N."/>
            <person name="Miskei M."/>
            <person name="Molnar A.P."/>
            <person name="Mule G."/>
            <person name="Ngan C.Y."/>
            <person name="Orejas M."/>
            <person name="Orosz E."/>
            <person name="Ouedraogo J.P."/>
            <person name="Overkamp K.M."/>
            <person name="Park H.-S."/>
            <person name="Perrone G."/>
            <person name="Piumi F."/>
            <person name="Punt P.J."/>
            <person name="Ram A.F."/>
            <person name="Ramon A."/>
            <person name="Rauscher S."/>
            <person name="Record E."/>
            <person name="Riano-Pachon D.M."/>
            <person name="Robert V."/>
            <person name="Roehrig J."/>
            <person name="Ruller R."/>
            <person name="Salamov A."/>
            <person name="Salih N.S."/>
            <person name="Samson R.A."/>
            <person name="Sandor E."/>
            <person name="Sanguinetti M."/>
            <person name="Schuetze T."/>
            <person name="Sepcic K."/>
            <person name="Shelest E."/>
            <person name="Sherlock G."/>
            <person name="Sophianopoulou V."/>
            <person name="Squina F.M."/>
            <person name="Sun H."/>
            <person name="Susca A."/>
            <person name="Todd R.B."/>
            <person name="Tsang A."/>
            <person name="Unkles S.E."/>
            <person name="van de Wiele N."/>
            <person name="van Rossen-Uffink D."/>
            <person name="Oliveira J.V."/>
            <person name="Vesth T.C."/>
            <person name="Visser J."/>
            <person name="Yu J.-H."/>
            <person name="Zhou M."/>
            <person name="Andersen M.R."/>
            <person name="Archer D.B."/>
            <person name="Baker S.E."/>
            <person name="Benoit I."/>
            <person name="Brakhage A.A."/>
            <person name="Braus G.H."/>
            <person name="Fischer R."/>
            <person name="Frisvad J.C."/>
            <person name="Goldman G.H."/>
            <person name="Houbraken J."/>
            <person name="Oakley B."/>
            <person name="Pocsi I."/>
            <person name="Scazzocchio C."/>
            <person name="Seiboth B."/>
            <person name="vanKuyk P.A."/>
            <person name="Wortman J."/>
            <person name="Dyer P.S."/>
            <person name="Grigoriev I.V."/>
        </authorList>
    </citation>
    <scope>NUCLEOTIDE SEQUENCE [LARGE SCALE GENOMIC DNA]</scope>
    <source>
        <strain evidence="4">CBS 516.65</strain>
    </source>
</reference>
<dbReference type="RefSeq" id="XP_022406078.1">
    <property type="nucleotide sequence ID" value="XM_022544012.1"/>
</dbReference>